<protein>
    <submittedName>
        <fullName evidence="1">Uncharacterized protein</fullName>
    </submittedName>
</protein>
<accession>X0SJ28</accession>
<reference evidence="1" key="1">
    <citation type="journal article" date="2014" name="Front. Microbiol.">
        <title>High frequency of phylogenetically diverse reductive dehalogenase-homologous genes in deep subseafloor sedimentary metagenomes.</title>
        <authorList>
            <person name="Kawai M."/>
            <person name="Futagami T."/>
            <person name="Toyoda A."/>
            <person name="Takaki Y."/>
            <person name="Nishi S."/>
            <person name="Hori S."/>
            <person name="Arai W."/>
            <person name="Tsubouchi T."/>
            <person name="Morono Y."/>
            <person name="Uchiyama I."/>
            <person name="Ito T."/>
            <person name="Fujiyama A."/>
            <person name="Inagaki F."/>
            <person name="Takami H."/>
        </authorList>
    </citation>
    <scope>NUCLEOTIDE SEQUENCE</scope>
    <source>
        <strain evidence="1">Expedition CK06-06</strain>
    </source>
</reference>
<gene>
    <name evidence="1" type="ORF">S01H1_14061</name>
</gene>
<sequence length="251" mass="28573">ASFLPWGNMIRLLRKAKRPPDAMDIDVYHGGKKELDEFDPEMMGQGEGMLTEGPGAYTTEDPTSASFFTRMGGGQEATGHVTKFDLPDEDLPFYADFAKDFEGQTKEVQKALRQLYPDWKMPEGPIDPYRKFDWKDPVTNHPVRQLSEEVLESGMGGSELVELEELRQRLMAAGLRGTRYIDDLNVKGDVENYMTLDPSRLRKLGAEEVNVAEMIKKDPSILQRYPLLGEGVREAEYDEVFDIVKKWEDSQ</sequence>
<feature type="non-terminal residue" evidence="1">
    <location>
        <position position="1"/>
    </location>
</feature>
<name>X0SJ28_9ZZZZ</name>
<dbReference type="EMBL" id="BARS01007294">
    <property type="protein sequence ID" value="GAF81083.1"/>
    <property type="molecule type" value="Genomic_DNA"/>
</dbReference>
<evidence type="ECO:0000313" key="1">
    <source>
        <dbReference type="EMBL" id="GAF81083.1"/>
    </source>
</evidence>
<dbReference type="AlphaFoldDB" id="X0SJ28"/>
<organism evidence="1">
    <name type="scientific">marine sediment metagenome</name>
    <dbReference type="NCBI Taxonomy" id="412755"/>
    <lineage>
        <taxon>unclassified sequences</taxon>
        <taxon>metagenomes</taxon>
        <taxon>ecological metagenomes</taxon>
    </lineage>
</organism>
<proteinExistence type="predicted"/>
<comment type="caution">
    <text evidence="1">The sequence shown here is derived from an EMBL/GenBank/DDBJ whole genome shotgun (WGS) entry which is preliminary data.</text>
</comment>